<evidence type="ECO:0000256" key="8">
    <source>
        <dbReference type="ARBA" id="ARBA00047481"/>
    </source>
</evidence>
<keyword evidence="6 10" id="KW-0808">Transferase</keyword>
<reference evidence="12 13" key="2">
    <citation type="submission" date="2019-06" db="EMBL/GenBank/DDBJ databases">
        <title>A hidden player of endosymbiotic evolution: DNA virus triggered massive gene transfer.</title>
        <authorList>
            <person name="Matsuo M."/>
            <person name="Katahata A."/>
            <person name="Tachikawa M."/>
            <person name="Minakuchi Y."/>
            <person name="Noguchi H."/>
            <person name="Toyoda A."/>
            <person name="Fujiyama A."/>
            <person name="Suzuki Y."/>
            <person name="Satoh S."/>
            <person name="Nakayama T."/>
            <person name="Kamikawa R."/>
            <person name="Nomura M."/>
            <person name="Inagaki Y."/>
            <person name="Ishida K."/>
            <person name="Obokata J."/>
        </authorList>
    </citation>
    <scope>NUCLEOTIDE SEQUENCE [LARGE SCALE GENOMIC DNA]</scope>
    <source>
        <strain evidence="12 13">MYN1</strain>
    </source>
</reference>
<comment type="cofactor">
    <cofactor evidence="1">
        <name>pyridoxal 5'-phosphate</name>
        <dbReference type="ChEBI" id="CHEBI:597326"/>
    </cofactor>
</comment>
<dbReference type="GO" id="GO:0030170">
    <property type="term" value="F:pyridoxal phosphate binding"/>
    <property type="evidence" value="ECO:0007669"/>
    <property type="project" value="InterPro"/>
</dbReference>
<dbReference type="EMBL" id="KY124271">
    <property type="protein sequence ID" value="AQX44894.1"/>
    <property type="molecule type" value="Genomic_DNA"/>
</dbReference>
<evidence type="ECO:0000256" key="6">
    <source>
        <dbReference type="ARBA" id="ARBA00022679"/>
    </source>
</evidence>
<dbReference type="EC" id="2.6.1.9" evidence="4"/>
<dbReference type="SUPFAM" id="SSF53383">
    <property type="entry name" value="PLP-dependent transferases"/>
    <property type="match status" value="1"/>
</dbReference>
<evidence type="ECO:0000313" key="10">
    <source>
        <dbReference type="EMBL" id="APP88127.1"/>
    </source>
</evidence>
<dbReference type="Pfam" id="PF00155">
    <property type="entry name" value="Aminotran_1_2"/>
    <property type="match status" value="1"/>
</dbReference>
<comment type="pathway">
    <text evidence="2">Amino-acid biosynthesis; L-histidine biosynthesis; L-histidine from 5-phospho-alpha-D-ribose 1-diphosphate: step 7/9.</text>
</comment>
<accession>A0A1L5YBQ1</accession>
<evidence type="ECO:0000313" key="13">
    <source>
        <dbReference type="Proteomes" id="UP000503178"/>
    </source>
</evidence>
<keyword evidence="10" id="KW-0934">Plastid</keyword>
<comment type="similarity">
    <text evidence="3">Belongs to the class-I pyridoxal-phosphate-dependent aminotransferase family.</text>
</comment>
<proteinExistence type="inferred from homology"/>
<dbReference type="PANTHER" id="PTHR42885:SF2">
    <property type="entry name" value="HISTIDINOL-PHOSPHATE AMINOTRANSFERASE"/>
    <property type="match status" value="1"/>
</dbReference>
<comment type="catalytic activity">
    <reaction evidence="8">
        <text>L-histidinol phosphate + 2-oxoglutarate = 3-(imidazol-4-yl)-2-oxopropyl phosphate + L-glutamate</text>
        <dbReference type="Rhea" id="RHEA:23744"/>
        <dbReference type="ChEBI" id="CHEBI:16810"/>
        <dbReference type="ChEBI" id="CHEBI:29985"/>
        <dbReference type="ChEBI" id="CHEBI:57766"/>
        <dbReference type="ChEBI" id="CHEBI:57980"/>
        <dbReference type="EC" id="2.6.1.9"/>
    </reaction>
</comment>
<evidence type="ECO:0000313" key="12">
    <source>
        <dbReference type="EMBL" id="BBL86108.1"/>
    </source>
</evidence>
<dbReference type="InterPro" id="IPR015424">
    <property type="entry name" value="PyrdxlP-dep_Trfase"/>
</dbReference>
<evidence type="ECO:0000256" key="4">
    <source>
        <dbReference type="ARBA" id="ARBA00012748"/>
    </source>
</evidence>
<dbReference type="EMBL" id="LC490351">
    <property type="protein sequence ID" value="BBL86108.1"/>
    <property type="molecule type" value="Genomic_DNA"/>
</dbReference>
<keyword evidence="7" id="KW-0663">Pyridoxal phosphate</keyword>
<evidence type="ECO:0000256" key="1">
    <source>
        <dbReference type="ARBA" id="ARBA00001933"/>
    </source>
</evidence>
<organism evidence="10">
    <name type="scientific">Paulinella micropora</name>
    <dbReference type="NCBI Taxonomy" id="1928728"/>
    <lineage>
        <taxon>Eukaryota</taxon>
        <taxon>Sar</taxon>
        <taxon>Rhizaria</taxon>
        <taxon>Cercozoa</taxon>
        <taxon>Imbricatea</taxon>
        <taxon>Silicofilosea</taxon>
        <taxon>Euglyphida</taxon>
        <taxon>Paulinellidae</taxon>
        <taxon>Paulinella</taxon>
    </lineage>
</organism>
<dbReference type="Gene3D" id="3.40.640.10">
    <property type="entry name" value="Type I PLP-dependent aspartate aminotransferase-like (Major domain)"/>
    <property type="match status" value="1"/>
</dbReference>
<dbReference type="InterPro" id="IPR004839">
    <property type="entry name" value="Aminotransferase_I/II_large"/>
</dbReference>
<evidence type="ECO:0000256" key="7">
    <source>
        <dbReference type="ARBA" id="ARBA00022898"/>
    </source>
</evidence>
<dbReference type="EMBL" id="KX897545">
    <property type="protein sequence ID" value="APP88127.1"/>
    <property type="molecule type" value="Genomic_DNA"/>
</dbReference>
<dbReference type="AlphaFoldDB" id="A0A1L5YBQ1"/>
<dbReference type="GO" id="GO:0004400">
    <property type="term" value="F:histidinol-phosphate transaminase activity"/>
    <property type="evidence" value="ECO:0007669"/>
    <property type="project" value="UniProtKB-EC"/>
</dbReference>
<reference evidence="10" key="1">
    <citation type="journal article" date="2017" name="Protist">
        <title>Diversity of the Photosynthetic Paulinella Species, with the Description of Paulinella micropora sp. nov. and the Chromatophore Genome Sequence for strain KR01.</title>
        <authorList>
            <person name="Lhee D."/>
            <person name="Yang E.C."/>
            <person name="Kim J.I."/>
            <person name="Nakayama T."/>
            <person name="Zuccarello G."/>
            <person name="Andersen R.A."/>
            <person name="Yoon H.S."/>
        </authorList>
    </citation>
    <scope>NUCLEOTIDE SEQUENCE</scope>
    <source>
        <strain evidence="11">FK01</strain>
        <strain evidence="10">KR01</strain>
    </source>
</reference>
<evidence type="ECO:0000256" key="5">
    <source>
        <dbReference type="ARBA" id="ARBA00022576"/>
    </source>
</evidence>
<dbReference type="InterPro" id="IPR015422">
    <property type="entry name" value="PyrdxlP-dep_Trfase_small"/>
</dbReference>
<dbReference type="Proteomes" id="UP000503178">
    <property type="component" value="Chromatophore Pltd"/>
</dbReference>
<keyword evidence="5 10" id="KW-0032">Aminotransferase</keyword>
<dbReference type="InterPro" id="IPR015421">
    <property type="entry name" value="PyrdxlP-dep_Trfase_major"/>
</dbReference>
<feature type="domain" description="Aminotransferase class I/classII large" evidence="9">
    <location>
        <begin position="29"/>
        <end position="364"/>
    </location>
</feature>
<evidence type="ECO:0000256" key="3">
    <source>
        <dbReference type="ARBA" id="ARBA00007441"/>
    </source>
</evidence>
<dbReference type="PANTHER" id="PTHR42885">
    <property type="entry name" value="HISTIDINOL-PHOSPHATE AMINOTRANSFERASE-RELATED"/>
    <property type="match status" value="1"/>
</dbReference>
<sequence length="379" mass="41627">MSLGAPIARLEVEALEGYSAPLEGRRGLLRLDFNENTIGPTPLVFTTLRDTPADSYAIYPEYDGLREKLISSLGITNILQPSQIGVFNGVDAALHAICHAFGGPGEKMLTTSPTFGYYAPCARMQGMQLEAIPHTVPDLSFPFQIIYTSLATTRILLICNPNNPSGTRLRPEQVIELATASPSTLIVVDELYETFTGDSVLPFLMGQMNRNPPCNESCNLFSMVPNLLILRSLSKTAGLAGLRLGFAIGDSDLIDRIGRVTGPYDVNSFAVSAAFSALSDQYYLDAYVSEVLQARAWLIDALKLGNVCYHAKGGNYILIWPKSPVDQVCKYLRQNGILVRSMSNKPQINGSLRLSIGTVRQMQYFWLSYLQIENSIPKD</sequence>
<evidence type="ECO:0000256" key="2">
    <source>
        <dbReference type="ARBA" id="ARBA00005011"/>
    </source>
</evidence>
<evidence type="ECO:0000313" key="11">
    <source>
        <dbReference type="EMBL" id="AQX44894.1"/>
    </source>
</evidence>
<name>A0A1L5YBQ1_9EUKA</name>
<evidence type="ECO:0000259" key="9">
    <source>
        <dbReference type="Pfam" id="PF00155"/>
    </source>
</evidence>
<geneLocation type="plastid" evidence="10"/>
<keyword evidence="13" id="KW-1185">Reference proteome</keyword>
<dbReference type="CDD" id="cd00609">
    <property type="entry name" value="AAT_like"/>
    <property type="match status" value="1"/>
</dbReference>
<dbReference type="PROSITE" id="PS00105">
    <property type="entry name" value="AA_TRANSFER_CLASS_1"/>
    <property type="match status" value="1"/>
</dbReference>
<gene>
    <name evidence="12" type="primary">MYN1_Chr_291</name>
    <name evidence="10" type="ORF">PCKR_340</name>
    <name evidence="11" type="ORF">PFK_340</name>
    <name evidence="12" type="ORF">PMYN1_Chma299</name>
</gene>
<dbReference type="InterPro" id="IPR004838">
    <property type="entry name" value="NHTrfase_class1_PyrdxlP-BS"/>
</dbReference>
<protein>
    <recommendedName>
        <fullName evidence="4">histidinol-phosphate transaminase</fullName>
        <ecNumber evidence="4">2.6.1.9</ecNumber>
    </recommendedName>
</protein>
<dbReference type="Gene3D" id="3.90.1150.10">
    <property type="entry name" value="Aspartate Aminotransferase, domain 1"/>
    <property type="match status" value="1"/>
</dbReference>